<dbReference type="AlphaFoldDB" id="A0A084T1R3"/>
<sequence length="302" mass="32111">MAESVLITGSAGFVGRALAARVRAEGLRCLGVGRTPRDELGYHAIDLAEEAGSLTELLSRERPSLIYHLAGGPGGGARGIFASNVTTTLHLFQAVQAVPGYQPRVLVAGSAAEYGELGAEPISEDARERPVGEYGVAKLASTRLALLARRRGLPVGVLRFFNIMGPGMPGSLAPARFSRESLALAAAGGGCLTVGDLTPVRDYVDVADVVDALWTLGQREPEEEILNVCSGQPVRMGALLEEILRQVGVRVEVRTAANLLRGPGDVPVSVGDTRRLERVWGRRISFDLSRSVARLLESLRAR</sequence>
<dbReference type="RefSeq" id="WP_043389085.1">
    <property type="nucleotide sequence ID" value="NZ_JPMI01000006.1"/>
</dbReference>
<dbReference type="SUPFAM" id="SSF51735">
    <property type="entry name" value="NAD(P)-binding Rossmann-fold domains"/>
    <property type="match status" value="1"/>
</dbReference>
<evidence type="ECO:0000259" key="1">
    <source>
        <dbReference type="Pfam" id="PF01370"/>
    </source>
</evidence>
<evidence type="ECO:0000313" key="2">
    <source>
        <dbReference type="EMBL" id="KFA94648.1"/>
    </source>
</evidence>
<dbReference type="InterPro" id="IPR001509">
    <property type="entry name" value="Epimerase_deHydtase"/>
</dbReference>
<dbReference type="InterPro" id="IPR036291">
    <property type="entry name" value="NAD(P)-bd_dom_sf"/>
</dbReference>
<feature type="domain" description="NAD-dependent epimerase/dehydratase" evidence="1">
    <location>
        <begin position="5"/>
        <end position="229"/>
    </location>
</feature>
<protein>
    <recommendedName>
        <fullName evidence="1">NAD-dependent epimerase/dehydratase domain-containing protein</fullName>
    </recommendedName>
</protein>
<gene>
    <name evidence="2" type="ORF">Q664_01730</name>
</gene>
<dbReference type="InterPro" id="IPR050177">
    <property type="entry name" value="Lipid_A_modif_metabolic_enz"/>
</dbReference>
<dbReference type="PANTHER" id="PTHR43245:SF13">
    <property type="entry name" value="UDP-D-APIOSE_UDP-D-XYLOSE SYNTHASE 2"/>
    <property type="match status" value="1"/>
</dbReference>
<accession>A0A084T1R3</accession>
<dbReference type="Pfam" id="PF01370">
    <property type="entry name" value="Epimerase"/>
    <property type="match status" value="1"/>
</dbReference>
<name>A0A084T1R3_9BACT</name>
<organism evidence="2 3">
    <name type="scientific">Archangium violaceum Cb vi76</name>
    <dbReference type="NCBI Taxonomy" id="1406225"/>
    <lineage>
        <taxon>Bacteria</taxon>
        <taxon>Pseudomonadati</taxon>
        <taxon>Myxococcota</taxon>
        <taxon>Myxococcia</taxon>
        <taxon>Myxococcales</taxon>
        <taxon>Cystobacterineae</taxon>
        <taxon>Archangiaceae</taxon>
        <taxon>Archangium</taxon>
    </lineage>
</organism>
<dbReference type="PANTHER" id="PTHR43245">
    <property type="entry name" value="BIFUNCTIONAL POLYMYXIN RESISTANCE PROTEIN ARNA"/>
    <property type="match status" value="1"/>
</dbReference>
<proteinExistence type="predicted"/>
<comment type="caution">
    <text evidence="2">The sequence shown here is derived from an EMBL/GenBank/DDBJ whole genome shotgun (WGS) entry which is preliminary data.</text>
</comment>
<reference evidence="2 3" key="1">
    <citation type="submission" date="2014-07" db="EMBL/GenBank/DDBJ databases">
        <title>Draft Genome Sequence of Gephyronic Acid Producer, Cystobacter violaceus Strain Cb vi76.</title>
        <authorList>
            <person name="Stevens D.C."/>
            <person name="Young J."/>
            <person name="Carmichael R."/>
            <person name="Tan J."/>
            <person name="Taylor R.E."/>
        </authorList>
    </citation>
    <scope>NUCLEOTIDE SEQUENCE [LARGE SCALE GENOMIC DNA]</scope>
    <source>
        <strain evidence="2 3">Cb vi76</strain>
    </source>
</reference>
<dbReference type="EMBL" id="JPMI01000006">
    <property type="protein sequence ID" value="KFA94648.1"/>
    <property type="molecule type" value="Genomic_DNA"/>
</dbReference>
<dbReference type="Gene3D" id="3.40.50.720">
    <property type="entry name" value="NAD(P)-binding Rossmann-like Domain"/>
    <property type="match status" value="1"/>
</dbReference>
<dbReference type="Proteomes" id="UP000028547">
    <property type="component" value="Unassembled WGS sequence"/>
</dbReference>
<evidence type="ECO:0000313" key="3">
    <source>
        <dbReference type="Proteomes" id="UP000028547"/>
    </source>
</evidence>
<dbReference type="Gene3D" id="3.90.25.10">
    <property type="entry name" value="UDP-galactose 4-epimerase, domain 1"/>
    <property type="match status" value="1"/>
</dbReference>